<dbReference type="EMBL" id="JAWQEG010002773">
    <property type="protein sequence ID" value="KAK3869809.1"/>
    <property type="molecule type" value="Genomic_DNA"/>
</dbReference>
<dbReference type="PANTHER" id="PTHR10510">
    <property type="entry name" value="CYTOCHROME C OXIDASE POLYPEPTIDE 7A"/>
    <property type="match status" value="1"/>
</dbReference>
<gene>
    <name evidence="9" type="ORF">Pcinc_024917</name>
</gene>
<evidence type="ECO:0000313" key="9">
    <source>
        <dbReference type="EMBL" id="KAK3869809.1"/>
    </source>
</evidence>
<dbReference type="Proteomes" id="UP001286313">
    <property type="component" value="Unassembled WGS sequence"/>
</dbReference>
<feature type="region of interest" description="Disordered" evidence="7">
    <location>
        <begin position="1"/>
        <end position="29"/>
    </location>
</feature>
<dbReference type="PANTHER" id="PTHR10510:SF11">
    <property type="entry name" value="CYTOCHROME C OXIDASE SUBUNIT 7A, MITOCHONDRIAL"/>
    <property type="match status" value="1"/>
</dbReference>
<organism evidence="9 10">
    <name type="scientific">Petrolisthes cinctipes</name>
    <name type="common">Flat porcelain crab</name>
    <dbReference type="NCBI Taxonomy" id="88211"/>
    <lineage>
        <taxon>Eukaryota</taxon>
        <taxon>Metazoa</taxon>
        <taxon>Ecdysozoa</taxon>
        <taxon>Arthropoda</taxon>
        <taxon>Crustacea</taxon>
        <taxon>Multicrustacea</taxon>
        <taxon>Malacostraca</taxon>
        <taxon>Eumalacostraca</taxon>
        <taxon>Eucarida</taxon>
        <taxon>Decapoda</taxon>
        <taxon>Pleocyemata</taxon>
        <taxon>Anomura</taxon>
        <taxon>Galatheoidea</taxon>
        <taxon>Porcellanidae</taxon>
        <taxon>Petrolisthes</taxon>
    </lineage>
</organism>
<name>A0AAE1FA90_PETCI</name>
<accession>A0AAE1FA90</accession>
<keyword evidence="5" id="KW-0496">Mitochondrion</keyword>
<reference evidence="9" key="1">
    <citation type="submission" date="2023-10" db="EMBL/GenBank/DDBJ databases">
        <title>Genome assemblies of two species of porcelain crab, Petrolisthes cinctipes and Petrolisthes manimaculis (Anomura: Porcellanidae).</title>
        <authorList>
            <person name="Angst P."/>
        </authorList>
    </citation>
    <scope>NUCLEOTIDE SEQUENCE</scope>
    <source>
        <strain evidence="9">PB745_01</strain>
        <tissue evidence="9">Gill</tissue>
    </source>
</reference>
<evidence type="ECO:0000256" key="7">
    <source>
        <dbReference type="SAM" id="MobiDB-lite"/>
    </source>
</evidence>
<feature type="transmembrane region" description="Helical" evidence="8">
    <location>
        <begin position="191"/>
        <end position="212"/>
    </location>
</feature>
<keyword evidence="6 8" id="KW-0472">Membrane</keyword>
<dbReference type="SUPFAM" id="SSF81419">
    <property type="entry name" value="Mitochondrial cytochrome c oxidase subunit VIIa"/>
    <property type="match status" value="1"/>
</dbReference>
<proteinExistence type="inferred from homology"/>
<dbReference type="CDD" id="cd00928">
    <property type="entry name" value="Cyt_c_Oxidase_VIIa"/>
    <property type="match status" value="1"/>
</dbReference>
<dbReference type="InterPro" id="IPR039297">
    <property type="entry name" value="COX7a"/>
</dbReference>
<evidence type="ECO:0000313" key="10">
    <source>
        <dbReference type="Proteomes" id="UP001286313"/>
    </source>
</evidence>
<comment type="similarity">
    <text evidence="2">Belongs to the cytochrome c oxidase VIIa family.</text>
</comment>
<dbReference type="GO" id="GO:0005743">
    <property type="term" value="C:mitochondrial inner membrane"/>
    <property type="evidence" value="ECO:0007669"/>
    <property type="project" value="UniProtKB-SubCell"/>
</dbReference>
<comment type="caution">
    <text evidence="9">The sequence shown here is derived from an EMBL/GenBank/DDBJ whole genome shotgun (WGS) entry which is preliminary data.</text>
</comment>
<dbReference type="GO" id="GO:0097250">
    <property type="term" value="P:mitochondrial respirasome assembly"/>
    <property type="evidence" value="ECO:0007669"/>
    <property type="project" value="TreeGrafter"/>
</dbReference>
<feature type="compositionally biased region" description="Low complexity" evidence="7">
    <location>
        <begin position="1"/>
        <end position="15"/>
    </location>
</feature>
<comment type="subcellular location">
    <subcellularLocation>
        <location evidence="1">Mitochondrion inner membrane</location>
    </subcellularLocation>
</comment>
<protein>
    <submittedName>
        <fullName evidence="9">Uncharacterized protein</fullName>
    </submittedName>
</protein>
<evidence type="ECO:0000256" key="6">
    <source>
        <dbReference type="ARBA" id="ARBA00023136"/>
    </source>
</evidence>
<evidence type="ECO:0000256" key="4">
    <source>
        <dbReference type="ARBA" id="ARBA00022946"/>
    </source>
</evidence>
<dbReference type="GO" id="GO:0006123">
    <property type="term" value="P:mitochondrial electron transport, cytochrome c to oxygen"/>
    <property type="evidence" value="ECO:0007669"/>
    <property type="project" value="InterPro"/>
</dbReference>
<dbReference type="FunFam" id="4.10.91.10:FF:000001">
    <property type="entry name" value="Cytochrome c oxidase subunit 7A1, mitochondrial"/>
    <property type="match status" value="1"/>
</dbReference>
<keyword evidence="10" id="KW-1185">Reference proteome</keyword>
<evidence type="ECO:0000256" key="1">
    <source>
        <dbReference type="ARBA" id="ARBA00004273"/>
    </source>
</evidence>
<evidence type="ECO:0000256" key="8">
    <source>
        <dbReference type="SAM" id="Phobius"/>
    </source>
</evidence>
<dbReference type="Pfam" id="PF02238">
    <property type="entry name" value="COX7a"/>
    <property type="match status" value="1"/>
</dbReference>
<sequence length="220" mass="23929">MQSRSSLHTPSSLTSYPPPPPPPPHPFHFSLITTTTRSIPSHPNPNLPHCTPPRPVLPHLTCLCAPYSSPRPVSCSVDSGQIHSHNRVSFTDHHNNTQSTRAGRILPPAAMNYQRNSVTGRLGFSPVQTPPKLGAAVEEPAITYLAGTTFPKEEGAGRMSSVPEALLQKMKMFQKQNNVPIHLKGGPVDKVLFGSTLILCAVGMAGCFRFFYEMSFPKKG</sequence>
<keyword evidence="8" id="KW-0812">Transmembrane</keyword>
<keyword evidence="8" id="KW-1133">Transmembrane helix</keyword>
<evidence type="ECO:0000256" key="3">
    <source>
        <dbReference type="ARBA" id="ARBA00022792"/>
    </source>
</evidence>
<evidence type="ECO:0000256" key="5">
    <source>
        <dbReference type="ARBA" id="ARBA00023128"/>
    </source>
</evidence>
<dbReference type="AlphaFoldDB" id="A0AAE1FA90"/>
<dbReference type="InterPro" id="IPR003177">
    <property type="entry name" value="Cytc_oxidase_su7a_met"/>
</dbReference>
<keyword evidence="4" id="KW-0809">Transit peptide</keyword>
<evidence type="ECO:0000256" key="2">
    <source>
        <dbReference type="ARBA" id="ARBA00009331"/>
    </source>
</evidence>
<dbReference type="GO" id="GO:0002082">
    <property type="term" value="P:regulation of oxidative phosphorylation"/>
    <property type="evidence" value="ECO:0007669"/>
    <property type="project" value="TreeGrafter"/>
</dbReference>
<dbReference type="Gene3D" id="4.10.91.10">
    <property type="entry name" value="Cytochrome c oxidase, subunit VIIa"/>
    <property type="match status" value="1"/>
</dbReference>
<dbReference type="InterPro" id="IPR036539">
    <property type="entry name" value="Cyt_c_oxidase_su7a_sf"/>
</dbReference>
<keyword evidence="3" id="KW-0999">Mitochondrion inner membrane</keyword>
<feature type="compositionally biased region" description="Pro residues" evidence="7">
    <location>
        <begin position="16"/>
        <end position="26"/>
    </location>
</feature>
<dbReference type="GO" id="GO:0045277">
    <property type="term" value="C:respiratory chain complex IV"/>
    <property type="evidence" value="ECO:0007669"/>
    <property type="project" value="InterPro"/>
</dbReference>